<keyword evidence="2" id="KW-0378">Hydrolase</keyword>
<dbReference type="PANTHER" id="PTHR32341:SF10">
    <property type="entry name" value="INTERFERON-INDUCIBLE GTPASE 5"/>
    <property type="match status" value="1"/>
</dbReference>
<dbReference type="PANTHER" id="PTHR32341">
    <property type="entry name" value="INTERFERON-INDUCIBLE GTPASE"/>
    <property type="match status" value="1"/>
</dbReference>
<evidence type="ECO:0000313" key="5">
    <source>
        <dbReference type="EMBL" id="NHN28799.1"/>
    </source>
</evidence>
<gene>
    <name evidence="5" type="ORF">G9U52_03005</name>
</gene>
<dbReference type="Pfam" id="PF05049">
    <property type="entry name" value="IIGP"/>
    <property type="match status" value="1"/>
</dbReference>
<evidence type="ECO:0000256" key="1">
    <source>
        <dbReference type="ARBA" id="ARBA00022741"/>
    </source>
</evidence>
<dbReference type="InterPro" id="IPR051515">
    <property type="entry name" value="IRG"/>
</dbReference>
<evidence type="ECO:0000313" key="6">
    <source>
        <dbReference type="Proteomes" id="UP001165962"/>
    </source>
</evidence>
<name>A0ABX0IXX3_9BACL</name>
<dbReference type="Proteomes" id="UP001165962">
    <property type="component" value="Unassembled WGS sequence"/>
</dbReference>
<dbReference type="CDD" id="cd00882">
    <property type="entry name" value="Ras_like_GTPase"/>
    <property type="match status" value="1"/>
</dbReference>
<evidence type="ECO:0000259" key="4">
    <source>
        <dbReference type="PROSITE" id="PS51716"/>
    </source>
</evidence>
<dbReference type="InterPro" id="IPR030385">
    <property type="entry name" value="G_IRG_dom"/>
</dbReference>
<sequence length="444" mass="49751">MSMSIPGHEILRFQYLKVELKKQHWRRFIDSTNPGAAALLAKMAYTKDEKRQVRTAFLRKMLRLRKDLDDARVSLIYLTNGGITLTEIDNPSFKNIEDILGELSKEKNTKINIALFGQPGSGKSSIINAIIGENVAEVSTRTDTTTEEGSIIWGEDDSLLLTDLPGFGTSQFPANDYWQRFSLDKYDLFVCVFSGKFHQADDELFNKIIEKGKPCIFVRNYSDTLFDTKRIKTKDELKVEIREALEQRYGEAAKLIFTSCVTGEGIGELIEEIENRLSTSKRAKWERNAKAYSIEFLMKKKAACKKLITLTSAAAAANGLNPIPGLNIAIDIGILQKMFTQIRKSFDLSEDKLKSRLHLYPHLANVVNNLLKSVSTHGVISLLEKQAGKVAAQQLSKYIPFIGQAISASAGFGITYLAGNSYLDNCYEVAEAMLKEDLNYAITE</sequence>
<comment type="caution">
    <text evidence="5">The sequence shown here is derived from an EMBL/GenBank/DDBJ whole genome shotgun (WGS) entry which is preliminary data.</text>
</comment>
<dbReference type="InterPro" id="IPR027417">
    <property type="entry name" value="P-loop_NTPase"/>
</dbReference>
<dbReference type="InterPro" id="IPR007743">
    <property type="entry name" value="Immunity-related_GTPase-like"/>
</dbReference>
<evidence type="ECO:0000256" key="3">
    <source>
        <dbReference type="ARBA" id="ARBA00023134"/>
    </source>
</evidence>
<dbReference type="PROSITE" id="PS51716">
    <property type="entry name" value="G_IRG"/>
    <property type="match status" value="1"/>
</dbReference>
<keyword evidence="6" id="KW-1185">Reference proteome</keyword>
<dbReference type="SUPFAM" id="SSF52540">
    <property type="entry name" value="P-loop containing nucleoside triphosphate hydrolases"/>
    <property type="match status" value="1"/>
</dbReference>
<keyword evidence="1" id="KW-0547">Nucleotide-binding</keyword>
<feature type="domain" description="IRG-type G" evidence="4">
    <location>
        <begin position="109"/>
        <end position="301"/>
    </location>
</feature>
<keyword evidence="3" id="KW-0342">GTP-binding</keyword>
<proteinExistence type="predicted"/>
<reference evidence="5" key="1">
    <citation type="submission" date="2020-03" db="EMBL/GenBank/DDBJ databases">
        <title>Draft sequencing of Paenibacilllus sp. S3N08.</title>
        <authorList>
            <person name="Kim D.-U."/>
        </authorList>
    </citation>
    <scope>NUCLEOTIDE SEQUENCE</scope>
    <source>
        <strain evidence="5">S3N08</strain>
    </source>
</reference>
<evidence type="ECO:0000256" key="2">
    <source>
        <dbReference type="ARBA" id="ARBA00022801"/>
    </source>
</evidence>
<dbReference type="Gene3D" id="3.40.50.300">
    <property type="entry name" value="P-loop containing nucleotide triphosphate hydrolases"/>
    <property type="match status" value="1"/>
</dbReference>
<organism evidence="5 6">
    <name type="scientific">Paenibacillus agricola</name>
    <dbReference type="NCBI Taxonomy" id="2716264"/>
    <lineage>
        <taxon>Bacteria</taxon>
        <taxon>Bacillati</taxon>
        <taxon>Bacillota</taxon>
        <taxon>Bacilli</taxon>
        <taxon>Bacillales</taxon>
        <taxon>Paenibacillaceae</taxon>
        <taxon>Paenibacillus</taxon>
    </lineage>
</organism>
<protein>
    <recommendedName>
        <fullName evidence="4">IRG-type G domain-containing protein</fullName>
    </recommendedName>
</protein>
<dbReference type="EMBL" id="JAAOIW010000001">
    <property type="protein sequence ID" value="NHN28799.1"/>
    <property type="molecule type" value="Genomic_DNA"/>
</dbReference>
<accession>A0ABX0IXX3</accession>